<dbReference type="AlphaFoldDB" id="A0A6M4Y794"/>
<dbReference type="Pfam" id="PF12680">
    <property type="entry name" value="SnoaL_2"/>
    <property type="match status" value="1"/>
</dbReference>
<reference evidence="2 3" key="1">
    <citation type="submission" date="2019-03" db="EMBL/GenBank/DDBJ databases">
        <title>Novel transposon Tn6433 accelerates the dissemination of tet(E) in Aeromonas from aerobic biofilm under oxytetracycline stress.</title>
        <authorList>
            <person name="Shi Y."/>
            <person name="Tian Z."/>
            <person name="Zhang Y."/>
            <person name="Zhang H."/>
            <person name="Yang M."/>
        </authorList>
    </citation>
    <scope>NUCLEOTIDE SEQUENCE [LARGE SCALE GENOMIC DNA]</scope>
    <source>
        <strain evidence="2 3">T0.1-19</strain>
    </source>
</reference>
<dbReference type="EMBL" id="CP038441">
    <property type="protein sequence ID" value="QJT21107.1"/>
    <property type="molecule type" value="Genomic_DNA"/>
</dbReference>
<proteinExistence type="predicted"/>
<evidence type="ECO:0000259" key="1">
    <source>
        <dbReference type="Pfam" id="PF12680"/>
    </source>
</evidence>
<dbReference type="InterPro" id="IPR032710">
    <property type="entry name" value="NTF2-like_dom_sf"/>
</dbReference>
<organism evidence="2 3">
    <name type="scientific">Aeromonas media</name>
    <dbReference type="NCBI Taxonomy" id="651"/>
    <lineage>
        <taxon>Bacteria</taxon>
        <taxon>Pseudomonadati</taxon>
        <taxon>Pseudomonadota</taxon>
        <taxon>Gammaproteobacteria</taxon>
        <taxon>Aeromonadales</taxon>
        <taxon>Aeromonadaceae</taxon>
        <taxon>Aeromonas</taxon>
    </lineage>
</organism>
<name>A0A6M4Y794_AERME</name>
<accession>A0A6M4Y794</accession>
<evidence type="ECO:0000313" key="3">
    <source>
        <dbReference type="Proteomes" id="UP000501427"/>
    </source>
</evidence>
<dbReference type="Gene3D" id="3.10.450.50">
    <property type="match status" value="1"/>
</dbReference>
<dbReference type="GO" id="GO:0016853">
    <property type="term" value="F:isomerase activity"/>
    <property type="evidence" value="ECO:0007669"/>
    <property type="project" value="UniProtKB-KW"/>
</dbReference>
<keyword evidence="2" id="KW-0413">Isomerase</keyword>
<dbReference type="RefSeq" id="WP_171275683.1">
    <property type="nucleotide sequence ID" value="NZ_CAWPJG010000001.1"/>
</dbReference>
<feature type="domain" description="SnoaL-like" evidence="1">
    <location>
        <begin position="19"/>
        <end position="118"/>
    </location>
</feature>
<protein>
    <submittedName>
        <fullName evidence="2">Steroid delta-isomerase</fullName>
    </submittedName>
</protein>
<dbReference type="SUPFAM" id="SSF54427">
    <property type="entry name" value="NTF2-like"/>
    <property type="match status" value="1"/>
</dbReference>
<dbReference type="PIRSF" id="PIRSF030561">
    <property type="entry name" value="UCP030561"/>
    <property type="match status" value="1"/>
</dbReference>
<dbReference type="InterPro" id="IPR037401">
    <property type="entry name" value="SnoaL-like"/>
</dbReference>
<dbReference type="Proteomes" id="UP000501427">
    <property type="component" value="Chromosome"/>
</dbReference>
<dbReference type="InterPro" id="IPR008317">
    <property type="entry name" value="UCP030561"/>
</dbReference>
<gene>
    <name evidence="2" type="ORF">E4184_06440</name>
</gene>
<sequence>MRVEAEQLEAKGVAAQQIVQTQLDAYNSKDVVAWLATYADDAAQYSLEGEIIARDKAQMAANMVSRFAEPDLHATLLSRHSYDNVVIDHERVTRNFPEGPGTIEMLCIYLIEQGLIARASFKLFNKRFTPR</sequence>
<evidence type="ECO:0000313" key="2">
    <source>
        <dbReference type="EMBL" id="QJT21107.1"/>
    </source>
</evidence>